<reference evidence="2" key="1">
    <citation type="submission" date="2016-05" db="EMBL/GenBank/DDBJ databases">
        <authorList>
            <person name="Lavstsen T."/>
            <person name="Jespersen J.S."/>
        </authorList>
    </citation>
    <scope>NUCLEOTIDE SEQUENCE [LARGE SCALE GENOMIC DNA]</scope>
</reference>
<dbReference type="EMBL" id="FLQU01000659">
    <property type="protein sequence ID" value="SBS88798.1"/>
    <property type="molecule type" value="Genomic_DNA"/>
</dbReference>
<evidence type="ECO:0000313" key="4">
    <source>
        <dbReference type="Proteomes" id="UP000078546"/>
    </source>
</evidence>
<proteinExistence type="predicted"/>
<evidence type="ECO:0000313" key="3">
    <source>
        <dbReference type="EMBL" id="SBS99646.1"/>
    </source>
</evidence>
<gene>
    <name evidence="3" type="ORF">POVCU1_054170</name>
    <name evidence="2" type="ORF">POVCU2_0050520</name>
</gene>
<sequence length="393" mass="45820">MSSNKPSICLICDKEGLIWVPVLVEKWKIKYLFCSDEKLKNYFVDTFGLYGTNTNTSNNVLKYLEELNDGSIDLLFLALSTNKFHELILEYVINKKRFFYIFSSNLPTVNVQKLEKFRTLLNNFNANTDIIYDVKKEFKDMNKQFYWNIFNPLLNERVFYSLKNALNELGHTYAVQIESTFIPFSLENAGIENILFYRAILIISLIQFLFEEPKTVFAKCYYIKNEQVTINCLSGNVLFDSLNCYFNLSVHNISKIFSLKVYGENGFIDVSYDKEHSCKFARDVISVFATKCASMDALEYQSFQMQRCLNHYEYPNLFVEDSHRNALNELKYFLEEQLYTNKYVNSYINAMNGASCLWKSDGENIPLKEKENCNPSKNSDDVKAESPKKCVVT</sequence>
<dbReference type="Proteomes" id="UP000078560">
    <property type="component" value="Unassembled WGS sequence"/>
</dbReference>
<protein>
    <submittedName>
        <fullName evidence="2">Uncharacterized protein</fullName>
    </submittedName>
</protein>
<evidence type="ECO:0000313" key="2">
    <source>
        <dbReference type="EMBL" id="SBS88798.1"/>
    </source>
</evidence>
<dbReference type="EMBL" id="FLQV01001422">
    <property type="protein sequence ID" value="SBS99646.1"/>
    <property type="molecule type" value="Genomic_DNA"/>
</dbReference>
<evidence type="ECO:0000256" key="1">
    <source>
        <dbReference type="SAM" id="MobiDB-lite"/>
    </source>
</evidence>
<organism evidence="2 5">
    <name type="scientific">Plasmodium ovale curtisi</name>
    <dbReference type="NCBI Taxonomy" id="864141"/>
    <lineage>
        <taxon>Eukaryota</taxon>
        <taxon>Sar</taxon>
        <taxon>Alveolata</taxon>
        <taxon>Apicomplexa</taxon>
        <taxon>Aconoidasida</taxon>
        <taxon>Haemosporida</taxon>
        <taxon>Plasmodiidae</taxon>
        <taxon>Plasmodium</taxon>
        <taxon>Plasmodium (Plasmodium)</taxon>
    </lineage>
</organism>
<accession>A0A1A8W7K9</accession>
<reference evidence="4 5" key="2">
    <citation type="submission" date="2016-05" db="EMBL/GenBank/DDBJ databases">
        <authorList>
            <person name="Naeem Raeece"/>
        </authorList>
    </citation>
    <scope>NUCLEOTIDE SEQUENCE [LARGE SCALE GENOMIC DNA]</scope>
</reference>
<dbReference type="Proteomes" id="UP000078546">
    <property type="component" value="Unassembled WGS sequence"/>
</dbReference>
<evidence type="ECO:0000313" key="5">
    <source>
        <dbReference type="Proteomes" id="UP000078560"/>
    </source>
</evidence>
<name>A0A1A8W7K9_PLAOA</name>
<dbReference type="AlphaFoldDB" id="A0A1A8W7K9"/>
<feature type="region of interest" description="Disordered" evidence="1">
    <location>
        <begin position="369"/>
        <end position="393"/>
    </location>
</feature>